<keyword evidence="3" id="KW-1185">Reference proteome</keyword>
<evidence type="ECO:0000313" key="2">
    <source>
        <dbReference type="EMBL" id="MBM7588697.1"/>
    </source>
</evidence>
<keyword evidence="1" id="KW-0812">Transmembrane</keyword>
<proteinExistence type="predicted"/>
<protein>
    <submittedName>
        <fullName evidence="2">Membrane protein</fullName>
    </submittedName>
</protein>
<organism evidence="2 3">
    <name type="scientific">Brevibacillus fulvus</name>
    <dbReference type="NCBI Taxonomy" id="1125967"/>
    <lineage>
        <taxon>Bacteria</taxon>
        <taxon>Bacillati</taxon>
        <taxon>Bacillota</taxon>
        <taxon>Bacilli</taxon>
        <taxon>Bacillales</taxon>
        <taxon>Paenibacillaceae</taxon>
        <taxon>Brevibacillus</taxon>
    </lineage>
</organism>
<feature type="transmembrane region" description="Helical" evidence="1">
    <location>
        <begin position="41"/>
        <end position="61"/>
    </location>
</feature>
<dbReference type="Proteomes" id="UP000717624">
    <property type="component" value="Unassembled WGS sequence"/>
</dbReference>
<dbReference type="RefSeq" id="WP_204516430.1">
    <property type="nucleotide sequence ID" value="NZ_BAABIN010000009.1"/>
</dbReference>
<keyword evidence="1" id="KW-0472">Membrane</keyword>
<dbReference type="AlphaFoldDB" id="A0A938XRT3"/>
<keyword evidence="1" id="KW-1133">Transmembrane helix</keyword>
<name>A0A938XRT3_9BACL</name>
<evidence type="ECO:0000256" key="1">
    <source>
        <dbReference type="SAM" id="Phobius"/>
    </source>
</evidence>
<gene>
    <name evidence="2" type="ORF">JOD01_000283</name>
</gene>
<reference evidence="2" key="1">
    <citation type="submission" date="2021-01" db="EMBL/GenBank/DDBJ databases">
        <title>Genomic Encyclopedia of Type Strains, Phase IV (KMG-IV): sequencing the most valuable type-strain genomes for metagenomic binning, comparative biology and taxonomic classification.</title>
        <authorList>
            <person name="Goeker M."/>
        </authorList>
    </citation>
    <scope>NUCLEOTIDE SEQUENCE</scope>
    <source>
        <strain evidence="2">DSM 25523</strain>
    </source>
</reference>
<evidence type="ECO:0000313" key="3">
    <source>
        <dbReference type="Proteomes" id="UP000717624"/>
    </source>
</evidence>
<sequence length="62" mass="7220">MSIDPMTKMNISLLAIFFMFVCNFLVIFARKLQNRMLSFALKTIAFLLLLSILFMIILVLFV</sequence>
<accession>A0A938XRT3</accession>
<dbReference type="Pfam" id="PF10966">
    <property type="entry name" value="DUF2768"/>
    <property type="match status" value="1"/>
</dbReference>
<feature type="transmembrane region" description="Helical" evidence="1">
    <location>
        <begin position="12"/>
        <end position="29"/>
    </location>
</feature>
<comment type="caution">
    <text evidence="2">The sequence shown here is derived from an EMBL/GenBank/DDBJ whole genome shotgun (WGS) entry which is preliminary data.</text>
</comment>
<dbReference type="EMBL" id="JAFBEB010000001">
    <property type="protein sequence ID" value="MBM7588697.1"/>
    <property type="molecule type" value="Genomic_DNA"/>
</dbReference>
<dbReference type="InterPro" id="IPR020076">
    <property type="entry name" value="DUF2768"/>
</dbReference>